<name>A0A9N8V2H6_9GLOM</name>
<protein>
    <submittedName>
        <fullName evidence="1">8209_t:CDS:1</fullName>
    </submittedName>
</protein>
<reference evidence="1" key="1">
    <citation type="submission" date="2021-06" db="EMBL/GenBank/DDBJ databases">
        <authorList>
            <person name="Kallberg Y."/>
            <person name="Tangrot J."/>
            <person name="Rosling A."/>
        </authorList>
    </citation>
    <scope>NUCLEOTIDE SEQUENCE</scope>
    <source>
        <strain evidence="1">AZ414A</strain>
    </source>
</reference>
<evidence type="ECO:0000313" key="1">
    <source>
        <dbReference type="EMBL" id="CAG8434196.1"/>
    </source>
</evidence>
<dbReference type="EMBL" id="CAJVPK010000023">
    <property type="protein sequence ID" value="CAG8434196.1"/>
    <property type="molecule type" value="Genomic_DNA"/>
</dbReference>
<dbReference type="Proteomes" id="UP000789706">
    <property type="component" value="Unassembled WGS sequence"/>
</dbReference>
<accession>A0A9N8V2H6</accession>
<gene>
    <name evidence="1" type="ORF">DEBURN_LOCUS670</name>
</gene>
<dbReference type="OrthoDB" id="10582547at2759"/>
<organism evidence="1 2">
    <name type="scientific">Diversispora eburnea</name>
    <dbReference type="NCBI Taxonomy" id="1213867"/>
    <lineage>
        <taxon>Eukaryota</taxon>
        <taxon>Fungi</taxon>
        <taxon>Fungi incertae sedis</taxon>
        <taxon>Mucoromycota</taxon>
        <taxon>Glomeromycotina</taxon>
        <taxon>Glomeromycetes</taxon>
        <taxon>Diversisporales</taxon>
        <taxon>Diversisporaceae</taxon>
        <taxon>Diversispora</taxon>
    </lineage>
</organism>
<evidence type="ECO:0000313" key="2">
    <source>
        <dbReference type="Proteomes" id="UP000789706"/>
    </source>
</evidence>
<keyword evidence="2" id="KW-1185">Reference proteome</keyword>
<proteinExistence type="predicted"/>
<dbReference type="AlphaFoldDB" id="A0A9N8V2H6"/>
<comment type="caution">
    <text evidence="1">The sequence shown here is derived from an EMBL/GenBank/DDBJ whole genome shotgun (WGS) entry which is preliminary data.</text>
</comment>
<sequence length="75" mass="8156">MNVNAQEFKPKLNVNAPIFVPNWNINSQFDPMIPMVPKNESAIITNSLTPAAAINSTSSITINSPVVTDTPTLFQ</sequence>